<sequence length="73" mass="8851">MSYRLFQSLLFRASKIQERIEDELKRKSPSRLRLLKMKKIRLLIANRLQGMLHHDSAMQLRPVPVRANKKFYR</sequence>
<gene>
    <name evidence="1" type="ORF">DI626_07915</name>
</gene>
<dbReference type="AlphaFoldDB" id="A0A2W5BNN1"/>
<protein>
    <recommendedName>
        <fullName evidence="3">DUF465 domain-containing protein</fullName>
    </recommendedName>
</protein>
<name>A0A2W5BNN1_9BACT</name>
<dbReference type="EMBL" id="QFNK01000163">
    <property type="protein sequence ID" value="PZO84845.1"/>
    <property type="molecule type" value="Genomic_DNA"/>
</dbReference>
<reference evidence="1 2" key="1">
    <citation type="submission" date="2017-08" db="EMBL/GenBank/DDBJ databases">
        <title>Infants hospitalized years apart are colonized by the same room-sourced microbial strains.</title>
        <authorList>
            <person name="Brooks B."/>
            <person name="Olm M.R."/>
            <person name="Firek B.A."/>
            <person name="Baker R."/>
            <person name="Thomas B.C."/>
            <person name="Morowitz M.J."/>
            <person name="Banfield J.F."/>
        </authorList>
    </citation>
    <scope>NUCLEOTIDE SEQUENCE [LARGE SCALE GENOMIC DNA]</scope>
    <source>
        <strain evidence="1">S2_018_000_R2_104</strain>
    </source>
</reference>
<accession>A0A2W5BNN1</accession>
<evidence type="ECO:0008006" key="3">
    <source>
        <dbReference type="Google" id="ProtNLM"/>
    </source>
</evidence>
<proteinExistence type="predicted"/>
<evidence type="ECO:0000313" key="1">
    <source>
        <dbReference type="EMBL" id="PZO84845.1"/>
    </source>
</evidence>
<dbReference type="Proteomes" id="UP000249557">
    <property type="component" value="Unassembled WGS sequence"/>
</dbReference>
<evidence type="ECO:0000313" key="2">
    <source>
        <dbReference type="Proteomes" id="UP000249557"/>
    </source>
</evidence>
<comment type="caution">
    <text evidence="1">The sequence shown here is derived from an EMBL/GenBank/DDBJ whole genome shotgun (WGS) entry which is preliminary data.</text>
</comment>
<organism evidence="1 2">
    <name type="scientific">Micavibrio aeruginosavorus</name>
    <dbReference type="NCBI Taxonomy" id="349221"/>
    <lineage>
        <taxon>Bacteria</taxon>
        <taxon>Pseudomonadati</taxon>
        <taxon>Bdellovibrionota</taxon>
        <taxon>Bdellovibrionia</taxon>
        <taxon>Bdellovibrionales</taxon>
        <taxon>Pseudobdellovibrionaceae</taxon>
        <taxon>Micavibrio</taxon>
    </lineage>
</organism>